<dbReference type="RefSeq" id="WP_118933081.1">
    <property type="nucleotide sequence ID" value="NZ_CP061008.1"/>
</dbReference>
<reference evidence="2 3" key="1">
    <citation type="submission" date="2018-08" db="EMBL/GenBank/DDBJ databases">
        <title>Achromobacter xylosoxidans Genome sequencing and assembly.</title>
        <authorList>
            <person name="Wang R."/>
            <person name="Rensing C."/>
            <person name="Li Y."/>
        </authorList>
    </citation>
    <scope>NUCLEOTIDE SEQUENCE [LARGE SCALE GENOMIC DNA]</scope>
    <source>
        <strain evidence="2 3">GD003A</strain>
    </source>
</reference>
<feature type="domain" description="Metallo-beta-lactamase" evidence="1">
    <location>
        <begin position="26"/>
        <end position="227"/>
    </location>
</feature>
<dbReference type="InterPro" id="IPR029228">
    <property type="entry name" value="Alkyl_sulf_dimr"/>
</dbReference>
<dbReference type="Gene3D" id="1.25.40.880">
    <property type="entry name" value="Alkyl sulfatase, dimerisation domain"/>
    <property type="match status" value="1"/>
</dbReference>
<dbReference type="InterPro" id="IPR001279">
    <property type="entry name" value="Metallo-B-lactamas"/>
</dbReference>
<sequence>MTRADVLMRSHGLIQHAPHVYTLGGQGNSLVVDLGSGLLLVDSGPGGDITRRMIQEIRLGLGKPVAFIVYSHGHMGYNNGVDAWRQAAREDGHLPPQLIAHENVARRFRRYRETAGLQSHTNTRQFRTAYPEDPPSNWFTPADTTYRHTMLVHGSERCVQLLHAPGETDDGTAVWIPESKVLYGSNAFIKTCPNSGSPYRILRDPCVWADTLERFLELDPEVLIPEFGKPLTAKEEIAEALSVPARALRYLRQEVVRHMNAGLSVEEIIHAVELPAELFGNPYMKPSYGCAEFVIRDVWRSENGWWNRNPTDLHPSPVRAAAGAVLGAVKRPEQVLQHALSLQKAGETQLALHVVDLLALADSDMPAVMQARRLKAELCEQRAQELPSFVSRSLLLSAADSLRGQAIGQTSGQKVGFEWV</sequence>
<dbReference type="SUPFAM" id="SSF56281">
    <property type="entry name" value="Metallo-hydrolase/oxidoreductase"/>
    <property type="match status" value="1"/>
</dbReference>
<dbReference type="EMBL" id="QVXO01000024">
    <property type="protein sequence ID" value="RPJ90643.1"/>
    <property type="molecule type" value="Genomic_DNA"/>
</dbReference>
<organism evidence="2 3">
    <name type="scientific">Alcaligenes xylosoxydans xylosoxydans</name>
    <name type="common">Achromobacter xylosoxidans</name>
    <dbReference type="NCBI Taxonomy" id="85698"/>
    <lineage>
        <taxon>Bacteria</taxon>
        <taxon>Pseudomonadati</taxon>
        <taxon>Pseudomonadota</taxon>
        <taxon>Betaproteobacteria</taxon>
        <taxon>Burkholderiales</taxon>
        <taxon>Alcaligenaceae</taxon>
        <taxon>Achromobacter</taxon>
    </lineage>
</organism>
<comment type="caution">
    <text evidence="2">The sequence shown here is derived from an EMBL/GenBank/DDBJ whole genome shotgun (WGS) entry which is preliminary data.</text>
</comment>
<protein>
    <submittedName>
        <fullName evidence="2">MBL fold metallo-hydrolase</fullName>
    </submittedName>
</protein>
<keyword evidence="2" id="KW-0378">Hydrolase</keyword>
<name>A0A424WBE0_ALCXX</name>
<dbReference type="PANTHER" id="PTHR43223">
    <property type="entry name" value="ALKYL/ARYL-SULFATASE"/>
    <property type="match status" value="1"/>
</dbReference>
<evidence type="ECO:0000313" key="3">
    <source>
        <dbReference type="Proteomes" id="UP000285324"/>
    </source>
</evidence>
<dbReference type="SMART" id="SM00849">
    <property type="entry name" value="Lactamase_B"/>
    <property type="match status" value="1"/>
</dbReference>
<dbReference type="InterPro" id="IPR038536">
    <property type="entry name" value="Alkyl/aryl-sulf_dimr_sf"/>
</dbReference>
<dbReference type="AlphaFoldDB" id="A0A424WBE0"/>
<dbReference type="InterPro" id="IPR036866">
    <property type="entry name" value="RibonucZ/Hydroxyglut_hydro"/>
</dbReference>
<dbReference type="InterPro" id="IPR052195">
    <property type="entry name" value="Bact_Alkyl/Aryl-Sulfatase"/>
</dbReference>
<evidence type="ECO:0000259" key="1">
    <source>
        <dbReference type="SMART" id="SM00849"/>
    </source>
</evidence>
<dbReference type="GO" id="GO:0046983">
    <property type="term" value="F:protein dimerization activity"/>
    <property type="evidence" value="ECO:0007669"/>
    <property type="project" value="InterPro"/>
</dbReference>
<dbReference type="OrthoDB" id="9815874at2"/>
<dbReference type="Proteomes" id="UP000285324">
    <property type="component" value="Unassembled WGS sequence"/>
</dbReference>
<proteinExistence type="predicted"/>
<dbReference type="PANTHER" id="PTHR43223:SF2">
    <property type="entry name" value="METALLO-BETA-LACTAMASE DOMAIN-CONTAINING PROTEIN"/>
    <property type="match status" value="1"/>
</dbReference>
<dbReference type="Pfam" id="PF00753">
    <property type="entry name" value="Lactamase_B"/>
    <property type="match status" value="1"/>
</dbReference>
<accession>A0A424WBE0</accession>
<gene>
    <name evidence="2" type="ORF">DY367_16755</name>
</gene>
<dbReference type="Pfam" id="PF14863">
    <property type="entry name" value="Alkyl_sulf_dimr"/>
    <property type="match status" value="1"/>
</dbReference>
<evidence type="ECO:0000313" key="2">
    <source>
        <dbReference type="EMBL" id="RPJ90643.1"/>
    </source>
</evidence>
<dbReference type="GO" id="GO:0016787">
    <property type="term" value="F:hydrolase activity"/>
    <property type="evidence" value="ECO:0007669"/>
    <property type="project" value="UniProtKB-KW"/>
</dbReference>
<dbReference type="Gene3D" id="3.60.15.30">
    <property type="entry name" value="Metallo-beta-lactamase domain"/>
    <property type="match status" value="1"/>
</dbReference>